<organism evidence="2 3">
    <name type="scientific">Paludibacter propionicigenes (strain DSM 17365 / JCM 13257 / WB4)</name>
    <dbReference type="NCBI Taxonomy" id="694427"/>
    <lineage>
        <taxon>Bacteria</taxon>
        <taxon>Pseudomonadati</taxon>
        <taxon>Bacteroidota</taxon>
        <taxon>Bacteroidia</taxon>
        <taxon>Bacteroidales</taxon>
        <taxon>Paludibacteraceae</taxon>
        <taxon>Paludibacter</taxon>
    </lineage>
</organism>
<reference evidence="2 3" key="2">
    <citation type="journal article" date="2011" name="Stand. Genomic Sci.">
        <title>Complete genome sequence of Paludibacter propionicigenes type strain (WB4).</title>
        <authorList>
            <person name="Gronow S."/>
            <person name="Munk C."/>
            <person name="Lapidus A."/>
            <person name="Nolan M."/>
            <person name="Lucas S."/>
            <person name="Hammon N."/>
            <person name="Deshpande S."/>
            <person name="Cheng J.F."/>
            <person name="Tapia R."/>
            <person name="Han C."/>
            <person name="Goodwin L."/>
            <person name="Pitluck S."/>
            <person name="Liolios K."/>
            <person name="Ivanova N."/>
            <person name="Mavromatis K."/>
            <person name="Mikhailova N."/>
            <person name="Pati A."/>
            <person name="Chen A."/>
            <person name="Palaniappan K."/>
            <person name="Land M."/>
            <person name="Hauser L."/>
            <person name="Chang Y.J."/>
            <person name="Jeffries C.D."/>
            <person name="Brambilla E."/>
            <person name="Rohde M."/>
            <person name="Goker M."/>
            <person name="Detter J.C."/>
            <person name="Woyke T."/>
            <person name="Bristow J."/>
            <person name="Eisen J.A."/>
            <person name="Markowitz V."/>
            <person name="Hugenholtz P."/>
            <person name="Kyrpides N.C."/>
            <person name="Klenk H.P."/>
        </authorList>
    </citation>
    <scope>NUCLEOTIDE SEQUENCE [LARGE SCALE GENOMIC DNA]</scope>
    <source>
        <strain evidence="3">DSM 17365 / JCM 13257 / WB4</strain>
    </source>
</reference>
<dbReference type="RefSeq" id="WP_013445832.1">
    <property type="nucleotide sequence ID" value="NC_014734.1"/>
</dbReference>
<dbReference type="AlphaFoldDB" id="E4T6W9"/>
<protein>
    <submittedName>
        <fullName evidence="2">Glycosyl transferase group 1</fullName>
    </submittedName>
</protein>
<dbReference type="OrthoDB" id="9790710at2"/>
<dbReference type="EMBL" id="CP002345">
    <property type="protein sequence ID" value="ADQ80463.1"/>
    <property type="molecule type" value="Genomic_DNA"/>
</dbReference>
<feature type="domain" description="Glycosyl transferase family 1" evidence="1">
    <location>
        <begin position="198"/>
        <end position="347"/>
    </location>
</feature>
<dbReference type="eggNOG" id="COG0438">
    <property type="taxonomic scope" value="Bacteria"/>
</dbReference>
<keyword evidence="3" id="KW-1185">Reference proteome</keyword>
<dbReference type="HOGENOM" id="CLU_009583_5_2_10"/>
<dbReference type="PANTHER" id="PTHR45947:SF3">
    <property type="entry name" value="SULFOQUINOVOSYL TRANSFERASE SQD2"/>
    <property type="match status" value="1"/>
</dbReference>
<dbReference type="InterPro" id="IPR001296">
    <property type="entry name" value="Glyco_trans_1"/>
</dbReference>
<dbReference type="CAZy" id="GT4">
    <property type="family name" value="Glycosyltransferase Family 4"/>
</dbReference>
<dbReference type="STRING" id="694427.Palpr_2328"/>
<proteinExistence type="predicted"/>
<evidence type="ECO:0000259" key="1">
    <source>
        <dbReference type="Pfam" id="PF00534"/>
    </source>
</evidence>
<gene>
    <name evidence="2" type="ordered locus">Palpr_2328</name>
</gene>
<keyword evidence="2" id="KW-0808">Transferase</keyword>
<dbReference type="PANTHER" id="PTHR45947">
    <property type="entry name" value="SULFOQUINOVOSYL TRANSFERASE SQD2"/>
    <property type="match status" value="1"/>
</dbReference>
<dbReference type="KEGG" id="ppn:Palpr_2328"/>
<dbReference type="Gene3D" id="3.40.50.2000">
    <property type="entry name" value="Glycogen Phosphorylase B"/>
    <property type="match status" value="2"/>
</dbReference>
<evidence type="ECO:0000313" key="2">
    <source>
        <dbReference type="EMBL" id="ADQ80463.1"/>
    </source>
</evidence>
<evidence type="ECO:0000313" key="3">
    <source>
        <dbReference type="Proteomes" id="UP000008718"/>
    </source>
</evidence>
<name>E4T6W9_PALPW</name>
<accession>E4T6W9</accession>
<dbReference type="SUPFAM" id="SSF53756">
    <property type="entry name" value="UDP-Glycosyltransferase/glycogen phosphorylase"/>
    <property type="match status" value="1"/>
</dbReference>
<sequence>MKKKILVFQKALAPYSIDFFNELNNAFEADIYFFRKNLRSQKFDMNKLVSQLNFTPKFLTSGFELHHKGRMIRFGYLKKIVKFKPDLILVWEYNIITFITALFTKIVFPKTKVYSLCDDSVDIAQNSSTLRKIGRLLCFVFLDGIVLDNEFAEEWYNKNFPNVKTTVFPIIQKEERILSIINEAKTLTQSYVSQYNLAEKKVLLFVGRLVEVKNLCFLIEVFSDYVSKNKNTVLILVGDGDKKSELIKLVELLKMKDNVIFAGRFEHKELYAWFRVADYFILPSTWEPFGAVVNESLIAGVPVICSNLAGASCLINDRNGVIFNPYDKGELLTTIEKVFSEKSKLNNTSLMPYTFNQKICELISFLKGEDLK</sequence>
<dbReference type="InterPro" id="IPR050194">
    <property type="entry name" value="Glycosyltransferase_grp1"/>
</dbReference>
<dbReference type="GO" id="GO:0016757">
    <property type="term" value="F:glycosyltransferase activity"/>
    <property type="evidence" value="ECO:0007669"/>
    <property type="project" value="InterPro"/>
</dbReference>
<reference key="1">
    <citation type="submission" date="2010-11" db="EMBL/GenBank/DDBJ databases">
        <title>The complete genome of Paludibacter propionicigenes DSM 17365.</title>
        <authorList>
            <consortium name="US DOE Joint Genome Institute (JGI-PGF)"/>
            <person name="Lucas S."/>
            <person name="Copeland A."/>
            <person name="Lapidus A."/>
            <person name="Bruce D."/>
            <person name="Goodwin L."/>
            <person name="Pitluck S."/>
            <person name="Kyrpides N."/>
            <person name="Mavromatis K."/>
            <person name="Ivanova N."/>
            <person name="Munk A.C."/>
            <person name="Brettin T."/>
            <person name="Detter J.C."/>
            <person name="Han C."/>
            <person name="Tapia R."/>
            <person name="Land M."/>
            <person name="Hauser L."/>
            <person name="Markowitz V."/>
            <person name="Cheng J.-F."/>
            <person name="Hugenholtz P."/>
            <person name="Woyke T."/>
            <person name="Wu D."/>
            <person name="Gronow S."/>
            <person name="Wellnitz S."/>
            <person name="Brambilla E."/>
            <person name="Klenk H.-P."/>
            <person name="Eisen J.A."/>
        </authorList>
    </citation>
    <scope>NUCLEOTIDE SEQUENCE</scope>
    <source>
        <strain>WB4</strain>
    </source>
</reference>
<dbReference type="Pfam" id="PF00534">
    <property type="entry name" value="Glycos_transf_1"/>
    <property type="match status" value="1"/>
</dbReference>
<dbReference type="Proteomes" id="UP000008718">
    <property type="component" value="Chromosome"/>
</dbReference>